<proteinExistence type="predicted"/>
<dbReference type="PROSITE" id="PS50048">
    <property type="entry name" value="ZN2_CY6_FUNGAL_2"/>
    <property type="match status" value="1"/>
</dbReference>
<evidence type="ECO:0000259" key="7">
    <source>
        <dbReference type="PROSITE" id="PS50048"/>
    </source>
</evidence>
<feature type="domain" description="Zn(2)-C6 fungal-type" evidence="7">
    <location>
        <begin position="56"/>
        <end position="84"/>
    </location>
</feature>
<organism evidence="8 9">
    <name type="scientific">Massarina eburnea CBS 473.64</name>
    <dbReference type="NCBI Taxonomy" id="1395130"/>
    <lineage>
        <taxon>Eukaryota</taxon>
        <taxon>Fungi</taxon>
        <taxon>Dikarya</taxon>
        <taxon>Ascomycota</taxon>
        <taxon>Pezizomycotina</taxon>
        <taxon>Dothideomycetes</taxon>
        <taxon>Pleosporomycetidae</taxon>
        <taxon>Pleosporales</taxon>
        <taxon>Massarineae</taxon>
        <taxon>Massarinaceae</taxon>
        <taxon>Massarina</taxon>
    </lineage>
</organism>
<dbReference type="PANTHER" id="PTHR36206:SF4">
    <property type="entry name" value="HYPOTHETICAL CONSERVED PROTEIN (EUROFUNG)-RELATED"/>
    <property type="match status" value="1"/>
</dbReference>
<evidence type="ECO:0000256" key="2">
    <source>
        <dbReference type="ARBA" id="ARBA00022833"/>
    </source>
</evidence>
<keyword evidence="3" id="KW-0805">Transcription regulation</keyword>
<evidence type="ECO:0000256" key="4">
    <source>
        <dbReference type="ARBA" id="ARBA00023125"/>
    </source>
</evidence>
<dbReference type="SUPFAM" id="SSF57701">
    <property type="entry name" value="Zn2/Cys6 DNA-binding domain"/>
    <property type="match status" value="1"/>
</dbReference>
<name>A0A6A6S060_9PLEO</name>
<evidence type="ECO:0000256" key="3">
    <source>
        <dbReference type="ARBA" id="ARBA00023015"/>
    </source>
</evidence>
<dbReference type="InterPro" id="IPR036864">
    <property type="entry name" value="Zn2-C6_fun-type_DNA-bd_sf"/>
</dbReference>
<dbReference type="PROSITE" id="PS00463">
    <property type="entry name" value="ZN2_CY6_FUNGAL_1"/>
    <property type="match status" value="1"/>
</dbReference>
<reference evidence="8" key="1">
    <citation type="journal article" date="2020" name="Stud. Mycol.">
        <title>101 Dothideomycetes genomes: a test case for predicting lifestyles and emergence of pathogens.</title>
        <authorList>
            <person name="Haridas S."/>
            <person name="Albert R."/>
            <person name="Binder M."/>
            <person name="Bloem J."/>
            <person name="Labutti K."/>
            <person name="Salamov A."/>
            <person name="Andreopoulos B."/>
            <person name="Baker S."/>
            <person name="Barry K."/>
            <person name="Bills G."/>
            <person name="Bluhm B."/>
            <person name="Cannon C."/>
            <person name="Castanera R."/>
            <person name="Culley D."/>
            <person name="Daum C."/>
            <person name="Ezra D."/>
            <person name="Gonzalez J."/>
            <person name="Henrissat B."/>
            <person name="Kuo A."/>
            <person name="Liang C."/>
            <person name="Lipzen A."/>
            <person name="Lutzoni F."/>
            <person name="Magnuson J."/>
            <person name="Mondo S."/>
            <person name="Nolan M."/>
            <person name="Ohm R."/>
            <person name="Pangilinan J."/>
            <person name="Park H.-J."/>
            <person name="Ramirez L."/>
            <person name="Alfaro M."/>
            <person name="Sun H."/>
            <person name="Tritt A."/>
            <person name="Yoshinaga Y."/>
            <person name="Zwiers L.-H."/>
            <person name="Turgeon B."/>
            <person name="Goodwin S."/>
            <person name="Spatafora J."/>
            <person name="Crous P."/>
            <person name="Grigoriev I."/>
        </authorList>
    </citation>
    <scope>NUCLEOTIDE SEQUENCE</scope>
    <source>
        <strain evidence="8">CBS 473.64</strain>
    </source>
</reference>
<dbReference type="Proteomes" id="UP000799753">
    <property type="component" value="Unassembled WGS sequence"/>
</dbReference>
<dbReference type="SMART" id="SM00066">
    <property type="entry name" value="GAL4"/>
    <property type="match status" value="1"/>
</dbReference>
<protein>
    <recommendedName>
        <fullName evidence="7">Zn(2)-C6 fungal-type domain-containing protein</fullName>
    </recommendedName>
</protein>
<evidence type="ECO:0000256" key="6">
    <source>
        <dbReference type="ARBA" id="ARBA00023242"/>
    </source>
</evidence>
<keyword evidence="6" id="KW-0539">Nucleus</keyword>
<evidence type="ECO:0000256" key="1">
    <source>
        <dbReference type="ARBA" id="ARBA00022723"/>
    </source>
</evidence>
<dbReference type="Gene3D" id="4.10.240.10">
    <property type="entry name" value="Zn(2)-C6 fungal-type DNA-binding domain"/>
    <property type="match status" value="1"/>
</dbReference>
<dbReference type="InterPro" id="IPR052360">
    <property type="entry name" value="Transcr_Regulatory_Proteins"/>
</dbReference>
<evidence type="ECO:0000256" key="5">
    <source>
        <dbReference type="ARBA" id="ARBA00023163"/>
    </source>
</evidence>
<evidence type="ECO:0000313" key="8">
    <source>
        <dbReference type="EMBL" id="KAF2639838.1"/>
    </source>
</evidence>
<dbReference type="PANTHER" id="PTHR36206">
    <property type="entry name" value="ASPERCRYPTIN BIOSYNTHESIS CLUSTER-SPECIFIC TRANSCRIPTION REGULATOR ATNN-RELATED"/>
    <property type="match status" value="1"/>
</dbReference>
<dbReference type="Pfam" id="PF00172">
    <property type="entry name" value="Zn_clus"/>
    <property type="match status" value="1"/>
</dbReference>
<dbReference type="GO" id="GO:0000981">
    <property type="term" value="F:DNA-binding transcription factor activity, RNA polymerase II-specific"/>
    <property type="evidence" value="ECO:0007669"/>
    <property type="project" value="InterPro"/>
</dbReference>
<dbReference type="EMBL" id="MU006786">
    <property type="protein sequence ID" value="KAF2639838.1"/>
    <property type="molecule type" value="Genomic_DNA"/>
</dbReference>
<keyword evidence="4" id="KW-0238">DNA-binding</keyword>
<dbReference type="GO" id="GO:0003677">
    <property type="term" value="F:DNA binding"/>
    <property type="evidence" value="ECO:0007669"/>
    <property type="project" value="UniProtKB-KW"/>
</dbReference>
<evidence type="ECO:0000313" key="9">
    <source>
        <dbReference type="Proteomes" id="UP000799753"/>
    </source>
</evidence>
<keyword evidence="2" id="KW-0862">Zinc</keyword>
<dbReference type="InterPro" id="IPR001138">
    <property type="entry name" value="Zn2Cys6_DnaBD"/>
</dbReference>
<sequence>MPPGLSILFDVKRSISFLPTARVDMCEGNESNHQLADKGSKKSNYQRAACKRSKGGCQTCKRRRVKCDETHPRCLRCTKTRLHCEGYPTPVSKSTGRTTELAILPRPEVVPNVTQLTTTQPSALLLGETEVEHRYLRYFQHETTSGFESAWDWTIWNRLVLQGVHHEDFIRQAVVAIGALHKSLRTQSSTGKGSVGDESDYMAKLHREFAYRTYGKALKNMQRAVDGNDGRAALLACLLVVCFESHTGNRYKALSHAKYGLQILHQWTDRLKSVEEEIVDAFKNLDIQITTINDHRTPESHRELIAEDLPFVQSMPTQFGCLDEVKRYWSAIFRRSCHFLATTWSRTESQSLTREFCTEIPGSVTSLEKEQKQFGAELDRWLEAFHPIFTKIRQSDGVKGREYISVSVLRIQALTAKITLAGVVFTQEILYDQFYTEFAEIISLSHDVAGVRHSNPKADFWTGSFLLDLGLNAPLFYLTLRCRDPMLRREAIAILNSWHVECWWDPLLVASIGQFAMELEEGGMVDGLIPETSRAILTAKCHCPPERSFLIQFVQRTEAGLKWTEGWIHW</sequence>
<dbReference type="AlphaFoldDB" id="A0A6A6S060"/>
<keyword evidence="9" id="KW-1185">Reference proteome</keyword>
<accession>A0A6A6S060</accession>
<keyword evidence="1" id="KW-0479">Metal-binding</keyword>
<keyword evidence="5" id="KW-0804">Transcription</keyword>
<dbReference type="GO" id="GO:0008270">
    <property type="term" value="F:zinc ion binding"/>
    <property type="evidence" value="ECO:0007669"/>
    <property type="project" value="InterPro"/>
</dbReference>
<dbReference type="OrthoDB" id="3172332at2759"/>
<dbReference type="CDD" id="cd00067">
    <property type="entry name" value="GAL4"/>
    <property type="match status" value="1"/>
</dbReference>
<gene>
    <name evidence="8" type="ORF">P280DRAFT_50710</name>
</gene>
<dbReference type="Pfam" id="PF11951">
    <property type="entry name" value="Fungal_trans_2"/>
    <property type="match status" value="1"/>
</dbReference>
<dbReference type="InterPro" id="IPR021858">
    <property type="entry name" value="Fun_TF"/>
</dbReference>